<evidence type="ECO:0000256" key="7">
    <source>
        <dbReference type="SAM" id="MobiDB-lite"/>
    </source>
</evidence>
<feature type="compositionally biased region" description="Low complexity" evidence="7">
    <location>
        <begin position="216"/>
        <end position="228"/>
    </location>
</feature>
<gene>
    <name evidence="9" type="ORF">PACLA_8A067313</name>
</gene>
<accession>A0A6S7IRB4</accession>
<feature type="non-terminal residue" evidence="9">
    <location>
        <position position="545"/>
    </location>
</feature>
<feature type="domain" description="Histone deacetylase complex subunit SAP130 C-terminal" evidence="8">
    <location>
        <begin position="317"/>
        <end position="533"/>
    </location>
</feature>
<dbReference type="EMBL" id="CACRXK020010859">
    <property type="protein sequence ID" value="CAB4020246.1"/>
    <property type="molecule type" value="Genomic_DNA"/>
</dbReference>
<feature type="region of interest" description="Disordered" evidence="7">
    <location>
        <begin position="208"/>
        <end position="360"/>
    </location>
</feature>
<keyword evidence="6" id="KW-0539">Nucleus</keyword>
<evidence type="ECO:0000256" key="1">
    <source>
        <dbReference type="ARBA" id="ARBA00004123"/>
    </source>
</evidence>
<keyword evidence="10" id="KW-1185">Reference proteome</keyword>
<dbReference type="PANTHER" id="PTHR13497">
    <property type="entry name" value="HISTONE DEACETYLASE COMPLEX SUBUNIT SAP130"/>
    <property type="match status" value="1"/>
</dbReference>
<dbReference type="GO" id="GO:0070822">
    <property type="term" value="C:Sin3-type complex"/>
    <property type="evidence" value="ECO:0007669"/>
    <property type="project" value="TreeGrafter"/>
</dbReference>
<dbReference type="InterPro" id="IPR031963">
    <property type="entry name" value="SAP130_C"/>
</dbReference>
<evidence type="ECO:0000313" key="10">
    <source>
        <dbReference type="Proteomes" id="UP001152795"/>
    </source>
</evidence>
<reference evidence="9" key="1">
    <citation type="submission" date="2020-04" db="EMBL/GenBank/DDBJ databases">
        <authorList>
            <person name="Alioto T."/>
            <person name="Alioto T."/>
            <person name="Gomez Garrido J."/>
        </authorList>
    </citation>
    <scope>NUCLEOTIDE SEQUENCE</scope>
    <source>
        <strain evidence="9">A484AB</strain>
    </source>
</reference>
<comment type="similarity">
    <text evidence="2">Belongs to the SAP130 family.</text>
</comment>
<dbReference type="AlphaFoldDB" id="A0A6S7IRB4"/>
<keyword evidence="5" id="KW-0804">Transcription</keyword>
<evidence type="ECO:0000256" key="6">
    <source>
        <dbReference type="ARBA" id="ARBA00023242"/>
    </source>
</evidence>
<protein>
    <recommendedName>
        <fullName evidence="8">Histone deacetylase complex subunit SAP130 C-terminal domain-containing protein</fullName>
    </recommendedName>
</protein>
<dbReference type="Pfam" id="PF16014">
    <property type="entry name" value="SAP130_C"/>
    <property type="match status" value="1"/>
</dbReference>
<dbReference type="Proteomes" id="UP001152795">
    <property type="component" value="Unassembled WGS sequence"/>
</dbReference>
<comment type="subcellular location">
    <subcellularLocation>
        <location evidence="1">Nucleus</location>
    </subcellularLocation>
</comment>
<keyword evidence="4" id="KW-0805">Transcription regulation</keyword>
<proteinExistence type="inferred from homology"/>
<evidence type="ECO:0000259" key="8">
    <source>
        <dbReference type="Pfam" id="PF16014"/>
    </source>
</evidence>
<evidence type="ECO:0000313" key="9">
    <source>
        <dbReference type="EMBL" id="CAB4020246.1"/>
    </source>
</evidence>
<evidence type="ECO:0000256" key="2">
    <source>
        <dbReference type="ARBA" id="ARBA00007859"/>
    </source>
</evidence>
<sequence>TSIPGPSPIGPVASVTSNFNVPKVISHVGPTPGLGPLYSQPSPVSFATRPPQLQDHTRLLKPSNIVSSVSFGGHTGTLPATVVSAPAVGPNARLDGSRPIPVSFSRMPTYFDGHTVSSLQPPIKSYAPIESVVRKPTTIAQVPASHVTTGINSVQLMTSHNPTASVAVVNMGVPFTNSEASNENTAIYNNSSHSNSGSIFSVQNMLSTTPSSAQNIPSSTTSLSPRPSILRKRQEISRKPVSQPSLGDPMVLVPANDISGSPRPDGTLSASHSRQNSPKSESSIQSLEQPQKTLENGPSHPSILSPSKIKREFLSPSSTPPMPVPAVNTVSLSAVPPHDAGASPRKKPRKQNVIATEDKFSSAPLQVQEVNEKKSIVNDKLDQEDDEELKFLMLKRRCVSIYGGYKVNHKAAHNHFQRYSDVKAKDEKKPSLQEIASERSIAQRATGWKIHHVAAQLDELKSCEEEVLLKMHEFRERLPKYKPDHKRYDELVMLHELLQGNIQRSQLVIEQLGETKKTTVKILDHQQGIMDILKKNIKRHVKKKS</sequence>
<evidence type="ECO:0000256" key="3">
    <source>
        <dbReference type="ARBA" id="ARBA00022491"/>
    </source>
</evidence>
<dbReference type="OrthoDB" id="10048604at2759"/>
<feature type="compositionally biased region" description="Polar residues" evidence="7">
    <location>
        <begin position="268"/>
        <end position="296"/>
    </location>
</feature>
<organism evidence="9 10">
    <name type="scientific">Paramuricea clavata</name>
    <name type="common">Red gorgonian</name>
    <name type="synonym">Violescent sea-whip</name>
    <dbReference type="NCBI Taxonomy" id="317549"/>
    <lineage>
        <taxon>Eukaryota</taxon>
        <taxon>Metazoa</taxon>
        <taxon>Cnidaria</taxon>
        <taxon>Anthozoa</taxon>
        <taxon>Octocorallia</taxon>
        <taxon>Malacalcyonacea</taxon>
        <taxon>Plexauridae</taxon>
        <taxon>Paramuricea</taxon>
    </lineage>
</organism>
<evidence type="ECO:0000256" key="5">
    <source>
        <dbReference type="ARBA" id="ARBA00023163"/>
    </source>
</evidence>
<dbReference type="GO" id="GO:0000122">
    <property type="term" value="P:negative regulation of transcription by RNA polymerase II"/>
    <property type="evidence" value="ECO:0007669"/>
    <property type="project" value="TreeGrafter"/>
</dbReference>
<keyword evidence="3" id="KW-0678">Repressor</keyword>
<dbReference type="InterPro" id="IPR024137">
    <property type="entry name" value="His_deAcase_cplx_SAP130"/>
</dbReference>
<evidence type="ECO:0000256" key="4">
    <source>
        <dbReference type="ARBA" id="ARBA00023015"/>
    </source>
</evidence>
<name>A0A6S7IRB4_PARCT</name>
<comment type="caution">
    <text evidence="9">The sequence shown here is derived from an EMBL/GenBank/DDBJ whole genome shotgun (WGS) entry which is preliminary data.</text>
</comment>
<dbReference type="PANTHER" id="PTHR13497:SF3">
    <property type="entry name" value="HISTONE DEACETYLASE COMPLEX SUBUNIT SAP130"/>
    <property type="match status" value="1"/>
</dbReference>